<proteinExistence type="predicted"/>
<name>A0A4Y6V2Y4_SACBS</name>
<dbReference type="InterPro" id="IPR025889">
    <property type="entry name" value="GSP17M-like_dom"/>
</dbReference>
<dbReference type="Pfam" id="PF11181">
    <property type="entry name" value="YflT"/>
    <property type="match status" value="1"/>
</dbReference>
<dbReference type="InterPro" id="IPR052948">
    <property type="entry name" value="Low_temp-induced_all0457"/>
</dbReference>
<organism evidence="3 4">
    <name type="scientific">Saccharibacillus brassicae</name>
    <dbReference type="NCBI Taxonomy" id="2583377"/>
    <lineage>
        <taxon>Bacteria</taxon>
        <taxon>Bacillati</taxon>
        <taxon>Bacillota</taxon>
        <taxon>Bacilli</taxon>
        <taxon>Bacillales</taxon>
        <taxon>Paenibacillaceae</taxon>
        <taxon>Saccharibacillus</taxon>
    </lineage>
</organism>
<evidence type="ECO:0000313" key="3">
    <source>
        <dbReference type="EMBL" id="QDH23178.1"/>
    </source>
</evidence>
<feature type="region of interest" description="Disordered" evidence="1">
    <location>
        <begin position="161"/>
        <end position="239"/>
    </location>
</feature>
<reference evidence="3 4" key="1">
    <citation type="submission" date="2019-06" db="EMBL/GenBank/DDBJ databases">
        <title>Saccharibacillus brassicae sp. nov., an endophytic bacterium isolated from Chinese cabbage seeds (Brassica pekinensis).</title>
        <authorList>
            <person name="Jiang L."/>
            <person name="Lee J."/>
            <person name="Kim S.W."/>
        </authorList>
    </citation>
    <scope>NUCLEOTIDE SEQUENCE [LARGE SCALE GENOMIC DNA]</scope>
    <source>
        <strain evidence="4">KCTC 43072 / ATSA2</strain>
    </source>
</reference>
<dbReference type="RefSeq" id="WP_141449715.1">
    <property type="nucleotide sequence ID" value="NZ_CP041217.1"/>
</dbReference>
<evidence type="ECO:0000313" key="4">
    <source>
        <dbReference type="Proteomes" id="UP000316968"/>
    </source>
</evidence>
<dbReference type="Proteomes" id="UP000316968">
    <property type="component" value="Chromosome"/>
</dbReference>
<dbReference type="OrthoDB" id="118405at2"/>
<dbReference type="PANTHER" id="PTHR36109:SF2">
    <property type="entry name" value="MEMBRANE PROTEIN"/>
    <property type="match status" value="1"/>
</dbReference>
<dbReference type="KEGG" id="saca:FFV09_21325"/>
<feature type="domain" description="General stress protein 17M-like" evidence="2">
    <location>
        <begin position="7"/>
        <end position="74"/>
    </location>
</feature>
<evidence type="ECO:0000256" key="1">
    <source>
        <dbReference type="SAM" id="MobiDB-lite"/>
    </source>
</evidence>
<accession>A0A4Y6V2Y4</accession>
<protein>
    <recommendedName>
        <fullName evidence="2">General stress protein 17M-like domain-containing protein</fullName>
    </recommendedName>
</protein>
<dbReference type="AlphaFoldDB" id="A0A4Y6V2Y4"/>
<dbReference type="PANTHER" id="PTHR36109">
    <property type="entry name" value="MEMBRANE PROTEIN-RELATED"/>
    <property type="match status" value="1"/>
</dbReference>
<feature type="compositionally biased region" description="Polar residues" evidence="1">
    <location>
        <begin position="161"/>
        <end position="176"/>
    </location>
</feature>
<keyword evidence="4" id="KW-1185">Reference proteome</keyword>
<sequence>MIKKISGTFEREEQAVQAIKELKEAGYDADRISIVAKNAKDSEALRNETGTKAPEGLTAGALTGGTLGGAAGVLASLGALAIPGIGPLLAAGPIAAALAGAAVGAGVGGLAGGLIGLGIPEKEAEYYDERIHHGDVLVMVEEDESMRSRIYEVFRRSGANNTSYFDPDGTPSTSNMAPVDERVPPAGVRGAELPASAENAGDPVRSRDAEVDLRDTTDPTRESANLITGKDGGSYPDRP</sequence>
<evidence type="ECO:0000259" key="2">
    <source>
        <dbReference type="Pfam" id="PF11181"/>
    </source>
</evidence>
<feature type="compositionally biased region" description="Basic and acidic residues" evidence="1">
    <location>
        <begin position="204"/>
        <end position="221"/>
    </location>
</feature>
<gene>
    <name evidence="3" type="ORF">FFV09_21325</name>
</gene>
<dbReference type="EMBL" id="CP041217">
    <property type="protein sequence ID" value="QDH23178.1"/>
    <property type="molecule type" value="Genomic_DNA"/>
</dbReference>